<dbReference type="Gene3D" id="3.40.50.2300">
    <property type="match status" value="1"/>
</dbReference>
<sequence>MNIIVASSDQVVIDSIIEHINGLPSPTITVVESTDDFIEELKSGKHNCIVADYFFDGIDIWQLAKLVGSQKLLPYSLPIYLVNETCQTEIPPILAKEYGFNLVGVEQLPVVLSAMFQGEYVRGRSIISKPSLLVIEDDEDAAEVVYQALRDSYEIDMATDGIQGLMLWKTKRHNLILLDYMLPGLKGDDVLYGIMEVDKNQPIIVMTAYDKPDSNQNFILNGASQYLPKPFLLDDLRRQCQIIINKSKLIYQTHYSEMKFTKLSSLVYELDHYLNSNNIEKAKRVMATIKTVMPNKLTEDDQLTQREH</sequence>
<accession>A0A177M5B8</accession>
<dbReference type="PANTHER" id="PTHR44591:SF3">
    <property type="entry name" value="RESPONSE REGULATORY DOMAIN-CONTAINING PROTEIN"/>
    <property type="match status" value="1"/>
</dbReference>
<dbReference type="RefSeq" id="WP_064037753.1">
    <property type="nucleotide sequence ID" value="NZ_LUUH01000074.1"/>
</dbReference>
<comment type="caution">
    <text evidence="4">The sequence shown here is derived from an EMBL/GenBank/DDBJ whole genome shotgun (WGS) entry which is preliminary data.</text>
</comment>
<dbReference type="GO" id="GO:0000160">
    <property type="term" value="P:phosphorelay signal transduction system"/>
    <property type="evidence" value="ECO:0007669"/>
    <property type="project" value="InterPro"/>
</dbReference>
<feature type="domain" description="Response regulatory" evidence="3">
    <location>
        <begin position="131"/>
        <end position="244"/>
    </location>
</feature>
<organism evidence="4 5">
    <name type="scientific">Methylomonas methanica</name>
    <dbReference type="NCBI Taxonomy" id="421"/>
    <lineage>
        <taxon>Bacteria</taxon>
        <taxon>Pseudomonadati</taxon>
        <taxon>Pseudomonadota</taxon>
        <taxon>Gammaproteobacteria</taxon>
        <taxon>Methylococcales</taxon>
        <taxon>Methylococcaceae</taxon>
        <taxon>Methylomonas</taxon>
    </lineage>
</organism>
<evidence type="ECO:0000313" key="4">
    <source>
        <dbReference type="EMBL" id="OAI00918.1"/>
    </source>
</evidence>
<dbReference type="Pfam" id="PF00072">
    <property type="entry name" value="Response_reg"/>
    <property type="match status" value="1"/>
</dbReference>
<protein>
    <recommendedName>
        <fullName evidence="3">Response regulatory domain-containing protein</fullName>
    </recommendedName>
</protein>
<dbReference type="PROSITE" id="PS50110">
    <property type="entry name" value="RESPONSE_REGULATORY"/>
    <property type="match status" value="1"/>
</dbReference>
<dbReference type="EMBL" id="LUUH01000074">
    <property type="protein sequence ID" value="OAI00918.1"/>
    <property type="molecule type" value="Genomic_DNA"/>
</dbReference>
<evidence type="ECO:0000256" key="1">
    <source>
        <dbReference type="ARBA" id="ARBA00022553"/>
    </source>
</evidence>
<keyword evidence="1 2" id="KW-0597">Phosphoprotein</keyword>
<dbReference type="InterPro" id="IPR011006">
    <property type="entry name" value="CheY-like_superfamily"/>
</dbReference>
<dbReference type="CDD" id="cd00156">
    <property type="entry name" value="REC"/>
    <property type="match status" value="1"/>
</dbReference>
<dbReference type="PANTHER" id="PTHR44591">
    <property type="entry name" value="STRESS RESPONSE REGULATOR PROTEIN 1"/>
    <property type="match status" value="1"/>
</dbReference>
<dbReference type="InterPro" id="IPR050595">
    <property type="entry name" value="Bact_response_regulator"/>
</dbReference>
<proteinExistence type="predicted"/>
<name>A0A177M5B8_METMH</name>
<dbReference type="SMART" id="SM00448">
    <property type="entry name" value="REC"/>
    <property type="match status" value="1"/>
</dbReference>
<evidence type="ECO:0000313" key="5">
    <source>
        <dbReference type="Proteomes" id="UP000077763"/>
    </source>
</evidence>
<dbReference type="Proteomes" id="UP000077763">
    <property type="component" value="Unassembled WGS sequence"/>
</dbReference>
<dbReference type="InterPro" id="IPR001789">
    <property type="entry name" value="Sig_transdc_resp-reg_receiver"/>
</dbReference>
<evidence type="ECO:0000259" key="3">
    <source>
        <dbReference type="PROSITE" id="PS50110"/>
    </source>
</evidence>
<dbReference type="AlphaFoldDB" id="A0A177M5B8"/>
<dbReference type="SUPFAM" id="SSF52172">
    <property type="entry name" value="CheY-like"/>
    <property type="match status" value="2"/>
</dbReference>
<reference evidence="4 5" key="1">
    <citation type="submission" date="2016-03" db="EMBL/GenBank/DDBJ databases">
        <authorList>
            <person name="Ploux O."/>
        </authorList>
    </citation>
    <scope>NUCLEOTIDE SEQUENCE [LARGE SCALE GENOMIC DNA]</scope>
    <source>
        <strain evidence="4 5">R-45371</strain>
    </source>
</reference>
<feature type="modified residue" description="4-aspartylphosphate" evidence="2">
    <location>
        <position position="179"/>
    </location>
</feature>
<evidence type="ECO:0000256" key="2">
    <source>
        <dbReference type="PROSITE-ProRule" id="PRU00169"/>
    </source>
</evidence>
<gene>
    <name evidence="4" type="ORF">A1353_19105</name>
</gene>